<reference evidence="2" key="1">
    <citation type="journal article" date="2020" name="J Insects Food Feed">
        <title>The yellow mealworm (Tenebrio molitor) genome: a resource for the emerging insects as food and feed industry.</title>
        <authorList>
            <person name="Eriksson T."/>
            <person name="Andere A."/>
            <person name="Kelstrup H."/>
            <person name="Emery V."/>
            <person name="Picard C."/>
        </authorList>
    </citation>
    <scope>NUCLEOTIDE SEQUENCE</scope>
    <source>
        <strain evidence="2">Stoneville</strain>
        <tissue evidence="2">Whole head</tissue>
    </source>
</reference>
<gene>
    <name evidence="2" type="ORF">GEV33_007243</name>
</gene>
<feature type="region of interest" description="Disordered" evidence="1">
    <location>
        <begin position="236"/>
        <end position="274"/>
    </location>
</feature>
<feature type="compositionally biased region" description="Polar residues" evidence="1">
    <location>
        <begin position="263"/>
        <end position="274"/>
    </location>
</feature>
<sequence>MFDAMTTILEDTVINSDFEFNKPLPGVDKTDDDISGHSPRCNRSLLFYSFDPDDDDDDPEEQEEFPNSYSDEFSSFIPIDPDHLDPSTLQRDQKELNSGSDVVTLWFGPQDLQILLHYIFFLWNQLKDYVYREPVDTLEILEERLHEAMATLEPAMLENVQRNLIRRSTMCIQEGLSKGTIHAIMRKWEHTGTVVRRPGSGRRQVSSVEQNEAVINTLQNRPFSNAEEAVSITHFPGSVGENCSTTNKGKWDKESRGSEKNDLNTSPQGSQSHCSLYRSKPEISFKIQRWTSRAASENFQETPYDFRVKQEVRLVLYDMVQQKKYVNLNTLGAELASKYIYEYGRSSLAGLLKNIGFSYKKDDNRRALMEKPHKGLSDPDFRYRPRQFGERRGKYIKVEQTPCRRFSTSSGQRVTTDPCCATGAGEPVEEDRIGWETVLEEFQPCVEADKGFLHEGHRPYASADHFRHPVGPASSPRIPPEIRTSHRTVPGRGTRVQEQLISGKEGSKGGRTPRTFRGYGGRDRPAAEEGLGGPSSSSLFQGLFLDFKPQARF</sequence>
<evidence type="ECO:0000313" key="2">
    <source>
        <dbReference type="EMBL" id="KAH0815548.1"/>
    </source>
</evidence>
<dbReference type="EMBL" id="JABDTM020022960">
    <property type="protein sequence ID" value="KAH0815548.1"/>
    <property type="molecule type" value="Genomic_DNA"/>
</dbReference>
<dbReference type="Gene3D" id="3.30.420.10">
    <property type="entry name" value="Ribonuclease H-like superfamily/Ribonuclease H"/>
    <property type="match status" value="1"/>
</dbReference>
<dbReference type="AlphaFoldDB" id="A0A8J6HJM8"/>
<name>A0A8J6HJM8_TENMO</name>
<feature type="region of interest" description="Disordered" evidence="1">
    <location>
        <begin position="463"/>
        <end position="539"/>
    </location>
</feature>
<evidence type="ECO:0000313" key="3">
    <source>
        <dbReference type="Proteomes" id="UP000719412"/>
    </source>
</evidence>
<dbReference type="InterPro" id="IPR036397">
    <property type="entry name" value="RNaseH_sf"/>
</dbReference>
<dbReference type="GO" id="GO:0003676">
    <property type="term" value="F:nucleic acid binding"/>
    <property type="evidence" value="ECO:0007669"/>
    <property type="project" value="InterPro"/>
</dbReference>
<evidence type="ECO:0000256" key="1">
    <source>
        <dbReference type="SAM" id="MobiDB-lite"/>
    </source>
</evidence>
<dbReference type="Proteomes" id="UP000719412">
    <property type="component" value="Unassembled WGS sequence"/>
</dbReference>
<reference evidence="2" key="2">
    <citation type="submission" date="2021-08" db="EMBL/GenBank/DDBJ databases">
        <authorList>
            <person name="Eriksson T."/>
        </authorList>
    </citation>
    <scope>NUCLEOTIDE SEQUENCE</scope>
    <source>
        <strain evidence="2">Stoneville</strain>
        <tissue evidence="2">Whole head</tissue>
    </source>
</reference>
<comment type="caution">
    <text evidence="2">The sequence shown here is derived from an EMBL/GenBank/DDBJ whole genome shotgun (WGS) entry which is preliminary data.</text>
</comment>
<feature type="compositionally biased region" description="Basic and acidic residues" evidence="1">
    <location>
        <begin position="249"/>
        <end position="262"/>
    </location>
</feature>
<proteinExistence type="predicted"/>
<accession>A0A8J6HJM8</accession>
<keyword evidence="3" id="KW-1185">Reference proteome</keyword>
<protein>
    <submittedName>
        <fullName evidence="2">Uncharacterized protein</fullName>
    </submittedName>
</protein>
<organism evidence="2 3">
    <name type="scientific">Tenebrio molitor</name>
    <name type="common">Yellow mealworm beetle</name>
    <dbReference type="NCBI Taxonomy" id="7067"/>
    <lineage>
        <taxon>Eukaryota</taxon>
        <taxon>Metazoa</taxon>
        <taxon>Ecdysozoa</taxon>
        <taxon>Arthropoda</taxon>
        <taxon>Hexapoda</taxon>
        <taxon>Insecta</taxon>
        <taxon>Pterygota</taxon>
        <taxon>Neoptera</taxon>
        <taxon>Endopterygota</taxon>
        <taxon>Coleoptera</taxon>
        <taxon>Polyphaga</taxon>
        <taxon>Cucujiformia</taxon>
        <taxon>Tenebrionidae</taxon>
        <taxon>Tenebrio</taxon>
    </lineage>
</organism>